<comment type="similarity">
    <text evidence="1">Belongs to the membrane fusion protein (MFP) (TC 8.A.1) family.</text>
</comment>
<dbReference type="RefSeq" id="WP_209737810.1">
    <property type="nucleotide sequence ID" value="NZ_CP072611.1"/>
</dbReference>
<evidence type="ECO:0000256" key="3">
    <source>
        <dbReference type="SAM" id="MobiDB-lite"/>
    </source>
</evidence>
<evidence type="ECO:0000313" key="7">
    <source>
        <dbReference type="Proteomes" id="UP001597371"/>
    </source>
</evidence>
<dbReference type="EMBL" id="JBHUIJ010000004">
    <property type="protein sequence ID" value="MFD2236559.1"/>
    <property type="molecule type" value="Genomic_DNA"/>
</dbReference>
<name>A0ABW5CH03_9HYPH</name>
<reference evidence="7" key="1">
    <citation type="journal article" date="2019" name="Int. J. Syst. Evol. Microbiol.">
        <title>The Global Catalogue of Microorganisms (GCM) 10K type strain sequencing project: providing services to taxonomists for standard genome sequencing and annotation.</title>
        <authorList>
            <consortium name="The Broad Institute Genomics Platform"/>
            <consortium name="The Broad Institute Genome Sequencing Center for Infectious Disease"/>
            <person name="Wu L."/>
            <person name="Ma J."/>
        </authorList>
    </citation>
    <scope>NUCLEOTIDE SEQUENCE [LARGE SCALE GENOMIC DNA]</scope>
    <source>
        <strain evidence="7">ZS-35-S2</strain>
    </source>
</reference>
<evidence type="ECO:0000259" key="4">
    <source>
        <dbReference type="Pfam" id="PF25917"/>
    </source>
</evidence>
<feature type="domain" description="CusB-like beta-barrel" evidence="5">
    <location>
        <begin position="206"/>
        <end position="272"/>
    </location>
</feature>
<keyword evidence="7" id="KW-1185">Reference proteome</keyword>
<dbReference type="Pfam" id="PF25954">
    <property type="entry name" value="Beta-barrel_RND_2"/>
    <property type="match status" value="1"/>
</dbReference>
<dbReference type="PANTHER" id="PTHR30469">
    <property type="entry name" value="MULTIDRUG RESISTANCE PROTEIN MDTA"/>
    <property type="match status" value="1"/>
</dbReference>
<feature type="compositionally biased region" description="Acidic residues" evidence="3">
    <location>
        <begin position="375"/>
        <end position="385"/>
    </location>
</feature>
<dbReference type="SUPFAM" id="SSF111369">
    <property type="entry name" value="HlyD-like secretion proteins"/>
    <property type="match status" value="1"/>
</dbReference>
<evidence type="ECO:0000313" key="6">
    <source>
        <dbReference type="EMBL" id="MFD2236559.1"/>
    </source>
</evidence>
<dbReference type="Pfam" id="PF25917">
    <property type="entry name" value="BSH_RND"/>
    <property type="match status" value="1"/>
</dbReference>
<feature type="coiled-coil region" evidence="2">
    <location>
        <begin position="142"/>
        <end position="169"/>
    </location>
</feature>
<keyword evidence="2" id="KW-0175">Coiled coil</keyword>
<evidence type="ECO:0000259" key="5">
    <source>
        <dbReference type="Pfam" id="PF25954"/>
    </source>
</evidence>
<feature type="domain" description="Multidrug resistance protein MdtA-like barrel-sandwich hybrid" evidence="4">
    <location>
        <begin position="72"/>
        <end position="196"/>
    </location>
</feature>
<feature type="region of interest" description="Disordered" evidence="3">
    <location>
        <begin position="344"/>
        <end position="385"/>
    </location>
</feature>
<dbReference type="PANTHER" id="PTHR30469:SF29">
    <property type="entry name" value="BLR2860 PROTEIN"/>
    <property type="match status" value="1"/>
</dbReference>
<dbReference type="InterPro" id="IPR006143">
    <property type="entry name" value="RND_pump_MFP"/>
</dbReference>
<dbReference type="Gene3D" id="2.40.50.100">
    <property type="match status" value="1"/>
</dbReference>
<dbReference type="InterPro" id="IPR058625">
    <property type="entry name" value="MdtA-like_BSH"/>
</dbReference>
<sequence>MLGRFFNATTATFLAIVVLVVVWIGSGMIERAPPTAPERAAAVRPSVAASTSRAREVTNELLLYGDVEPVQIATVRARTDGVIEEIVSQGLDVEAGDALAQLSADDRIARQARAEAQVAQALQAFDGAVQLFERGVGPETNVQGTRAELEAARAELRAIELEIANTALTAPIAGVVNRVIADLGAFVSAGGEVIEIVDNDPLLAVVNVQQRDISHVRRGMPARVSFIGGEQREGTVRFVSPLADAATRTFRVEVEVANPEGNLPSGISAEVVIPVDTVMAHYISPALARLDAEGRMGVYVVDEESRIQFVPMQIVNADAGGIWVNGLEEGARIVTISRGALSPGQEVEVQETPAGYLTGETAEEDEAAAATLPDEAAEAVPQDDL</sequence>
<protein>
    <submittedName>
        <fullName evidence="6">Efflux RND transporter periplasmic adaptor subunit</fullName>
    </submittedName>
</protein>
<evidence type="ECO:0000256" key="1">
    <source>
        <dbReference type="ARBA" id="ARBA00009477"/>
    </source>
</evidence>
<dbReference type="InterPro" id="IPR058792">
    <property type="entry name" value="Beta-barrel_RND_2"/>
</dbReference>
<dbReference type="Gene3D" id="2.40.30.170">
    <property type="match status" value="1"/>
</dbReference>
<gene>
    <name evidence="6" type="ORF">ACFSKQ_03650</name>
</gene>
<dbReference type="Proteomes" id="UP001597371">
    <property type="component" value="Unassembled WGS sequence"/>
</dbReference>
<comment type="caution">
    <text evidence="6">The sequence shown here is derived from an EMBL/GenBank/DDBJ whole genome shotgun (WGS) entry which is preliminary data.</text>
</comment>
<organism evidence="6 7">
    <name type="scientific">Aureimonas populi</name>
    <dbReference type="NCBI Taxonomy" id="1701758"/>
    <lineage>
        <taxon>Bacteria</taxon>
        <taxon>Pseudomonadati</taxon>
        <taxon>Pseudomonadota</taxon>
        <taxon>Alphaproteobacteria</taxon>
        <taxon>Hyphomicrobiales</taxon>
        <taxon>Aurantimonadaceae</taxon>
        <taxon>Aureimonas</taxon>
    </lineage>
</organism>
<accession>A0ABW5CH03</accession>
<proteinExistence type="inferred from homology"/>
<dbReference type="NCBIfam" id="TIGR01730">
    <property type="entry name" value="RND_mfp"/>
    <property type="match status" value="1"/>
</dbReference>
<evidence type="ECO:0000256" key="2">
    <source>
        <dbReference type="SAM" id="Coils"/>
    </source>
</evidence>